<dbReference type="InterPro" id="IPR023184">
    <property type="entry name" value="Ubol_cytC_Rdtase_hinge_dom"/>
</dbReference>
<feature type="region of interest" description="Disordered" evidence="11">
    <location>
        <begin position="1"/>
        <end position="107"/>
    </location>
</feature>
<evidence type="ECO:0000256" key="7">
    <source>
        <dbReference type="ARBA" id="ARBA00023128"/>
    </source>
</evidence>
<organism evidence="13 14">
    <name type="scientific">Bimuria novae-zelandiae CBS 107.79</name>
    <dbReference type="NCBI Taxonomy" id="1447943"/>
    <lineage>
        <taxon>Eukaryota</taxon>
        <taxon>Fungi</taxon>
        <taxon>Dikarya</taxon>
        <taxon>Ascomycota</taxon>
        <taxon>Pezizomycotina</taxon>
        <taxon>Dothideomycetes</taxon>
        <taxon>Pleosporomycetidae</taxon>
        <taxon>Pleosporales</taxon>
        <taxon>Massarineae</taxon>
        <taxon>Didymosphaeriaceae</taxon>
        <taxon>Bimuria</taxon>
    </lineage>
</organism>
<protein>
    <recommendedName>
        <fullName evidence="9">Cytochrome b-c1 complex subunit 6, mitochondrial</fullName>
    </recommendedName>
    <alternativeName>
        <fullName evidence="10">Complex III subunit 6</fullName>
    </alternativeName>
</protein>
<dbReference type="FunFam" id="1.10.287.20:FF:000003">
    <property type="entry name" value="Cytochrome b-c1 complex subunit 6"/>
    <property type="match status" value="1"/>
</dbReference>
<comment type="subcellular location">
    <subcellularLocation>
        <location evidence="1">Mitochondrion inner membrane</location>
        <topology evidence="1">Peripheral membrane protein</topology>
        <orientation evidence="1">Intermembrane side</orientation>
    </subcellularLocation>
</comment>
<dbReference type="GO" id="GO:0006122">
    <property type="term" value="P:mitochondrial electron transport, ubiquinol to cytochrome c"/>
    <property type="evidence" value="ECO:0007669"/>
    <property type="project" value="InterPro"/>
</dbReference>
<feature type="compositionally biased region" description="Low complexity" evidence="11">
    <location>
        <begin position="1"/>
        <end position="15"/>
    </location>
</feature>
<evidence type="ECO:0000256" key="6">
    <source>
        <dbReference type="ARBA" id="ARBA00022982"/>
    </source>
</evidence>
<dbReference type="Proteomes" id="UP000800036">
    <property type="component" value="Unassembled WGS sequence"/>
</dbReference>
<feature type="compositionally biased region" description="Acidic residues" evidence="11">
    <location>
        <begin position="68"/>
        <end position="83"/>
    </location>
</feature>
<evidence type="ECO:0000313" key="13">
    <source>
        <dbReference type="EMBL" id="KAF1977610.1"/>
    </source>
</evidence>
<evidence type="ECO:0000256" key="4">
    <source>
        <dbReference type="ARBA" id="ARBA00022660"/>
    </source>
</evidence>
<accession>A0A6A5VM19</accession>
<name>A0A6A5VM19_9PLEO</name>
<gene>
    <name evidence="13" type="ORF">BU23DRAFT_550889</name>
</gene>
<reference evidence="13" key="1">
    <citation type="journal article" date="2020" name="Stud. Mycol.">
        <title>101 Dothideomycetes genomes: a test case for predicting lifestyles and emergence of pathogens.</title>
        <authorList>
            <person name="Haridas S."/>
            <person name="Albert R."/>
            <person name="Binder M."/>
            <person name="Bloem J."/>
            <person name="Labutti K."/>
            <person name="Salamov A."/>
            <person name="Andreopoulos B."/>
            <person name="Baker S."/>
            <person name="Barry K."/>
            <person name="Bills G."/>
            <person name="Bluhm B."/>
            <person name="Cannon C."/>
            <person name="Castanera R."/>
            <person name="Culley D."/>
            <person name="Daum C."/>
            <person name="Ezra D."/>
            <person name="Gonzalez J."/>
            <person name="Henrissat B."/>
            <person name="Kuo A."/>
            <person name="Liang C."/>
            <person name="Lipzen A."/>
            <person name="Lutzoni F."/>
            <person name="Magnuson J."/>
            <person name="Mondo S."/>
            <person name="Nolan M."/>
            <person name="Ohm R."/>
            <person name="Pangilinan J."/>
            <person name="Park H.-J."/>
            <person name="Ramirez L."/>
            <person name="Alfaro M."/>
            <person name="Sun H."/>
            <person name="Tritt A."/>
            <person name="Yoshinaga Y."/>
            <person name="Zwiers L.-H."/>
            <person name="Turgeon B."/>
            <person name="Goodwin S."/>
            <person name="Spatafora J."/>
            <person name="Crous P."/>
            <person name="Grigoriev I."/>
        </authorList>
    </citation>
    <scope>NUCLEOTIDE SEQUENCE</scope>
    <source>
        <strain evidence="13">CBS 107.79</strain>
    </source>
</reference>
<evidence type="ECO:0000313" key="14">
    <source>
        <dbReference type="Proteomes" id="UP000800036"/>
    </source>
</evidence>
<keyword evidence="8" id="KW-0472">Membrane</keyword>
<evidence type="ECO:0000256" key="3">
    <source>
        <dbReference type="ARBA" id="ARBA00022448"/>
    </source>
</evidence>
<dbReference type="PANTHER" id="PTHR15336">
    <property type="entry name" value="UBIQUINOL-CYTOCHROME C REDUCTASE COMPLEX 7.8 KDA PROTEIN"/>
    <property type="match status" value="1"/>
</dbReference>
<comment type="similarity">
    <text evidence="2">Belongs to the UQCRH/QCR6 family.</text>
</comment>
<evidence type="ECO:0000256" key="2">
    <source>
        <dbReference type="ARBA" id="ARBA00006498"/>
    </source>
</evidence>
<keyword evidence="4" id="KW-0679">Respiratory chain</keyword>
<dbReference type="Gene3D" id="1.10.287.20">
    <property type="entry name" value="Ubiquinol-cytochrome C reductase hinge domain"/>
    <property type="match status" value="1"/>
</dbReference>
<feature type="compositionally biased region" description="Basic and acidic residues" evidence="11">
    <location>
        <begin position="84"/>
        <end position="96"/>
    </location>
</feature>
<dbReference type="OrthoDB" id="405848at2759"/>
<evidence type="ECO:0000256" key="5">
    <source>
        <dbReference type="ARBA" id="ARBA00022792"/>
    </source>
</evidence>
<evidence type="ECO:0000256" key="11">
    <source>
        <dbReference type="SAM" id="MobiDB-lite"/>
    </source>
</evidence>
<evidence type="ECO:0000259" key="12">
    <source>
        <dbReference type="Pfam" id="PF02320"/>
    </source>
</evidence>
<dbReference type="Pfam" id="PF02320">
    <property type="entry name" value="UCR_hinge"/>
    <property type="match status" value="1"/>
</dbReference>
<keyword evidence="6" id="KW-0249">Electron transport</keyword>
<keyword evidence="5" id="KW-0999">Mitochondrion inner membrane</keyword>
<dbReference type="PANTHER" id="PTHR15336:SF0">
    <property type="entry name" value="CYTOCHROME B-C1 COMPLEX SUBUNIT 6, MITOCHONDRIAL"/>
    <property type="match status" value="1"/>
</dbReference>
<keyword evidence="3" id="KW-0813">Transport</keyword>
<keyword evidence="7" id="KW-0496">Mitochondrion</keyword>
<evidence type="ECO:0000256" key="9">
    <source>
        <dbReference type="ARBA" id="ARBA00044155"/>
    </source>
</evidence>
<dbReference type="InterPro" id="IPR036811">
    <property type="entry name" value="Ubol_cytC_Rdtase_hinge_dom_sf"/>
</dbReference>
<evidence type="ECO:0000256" key="8">
    <source>
        <dbReference type="ARBA" id="ARBA00023136"/>
    </source>
</evidence>
<dbReference type="SUPFAM" id="SSF81531">
    <property type="entry name" value="Non-heme 11 kDa protein of cytochrome bc1 complex (Ubiquinol-cytochrome c reductase)"/>
    <property type="match status" value="1"/>
</dbReference>
<sequence>MGISDFFSDVWDSFSLPSPDAEAPQGGVSTDTPASGTDEESSEEAEVNKQDAKDEGESEEQGHKPSSEDEDEEEDEEEEEEETQDPKDVLEKECAESKSCAGPKHHYDECVERVTGQIEKDGKAHEDCVEEFFHLAHCATQCAAPKLFAQLK</sequence>
<dbReference type="EMBL" id="ML976663">
    <property type="protein sequence ID" value="KAF1977610.1"/>
    <property type="molecule type" value="Genomic_DNA"/>
</dbReference>
<feature type="domain" description="Ubiquinol-cytochrome C reductase hinge" evidence="12">
    <location>
        <begin position="85"/>
        <end position="152"/>
    </location>
</feature>
<dbReference type="AlphaFoldDB" id="A0A6A5VM19"/>
<feature type="compositionally biased region" description="Basic and acidic residues" evidence="11">
    <location>
        <begin position="46"/>
        <end position="67"/>
    </location>
</feature>
<dbReference type="GO" id="GO:0005743">
    <property type="term" value="C:mitochondrial inner membrane"/>
    <property type="evidence" value="ECO:0007669"/>
    <property type="project" value="UniProtKB-SubCell"/>
</dbReference>
<evidence type="ECO:0000256" key="10">
    <source>
        <dbReference type="ARBA" id="ARBA00044246"/>
    </source>
</evidence>
<keyword evidence="14" id="KW-1185">Reference proteome</keyword>
<evidence type="ECO:0000256" key="1">
    <source>
        <dbReference type="ARBA" id="ARBA00004137"/>
    </source>
</evidence>
<dbReference type="InterPro" id="IPR003422">
    <property type="entry name" value="Cyt_b-c1_6"/>
</dbReference>
<proteinExistence type="inferred from homology"/>